<proteinExistence type="predicted"/>
<accession>A0A3A9YVR0</accession>
<dbReference type="AlphaFoldDB" id="A0A3A9YVR0"/>
<dbReference type="RefSeq" id="WP_120681594.1">
    <property type="nucleotide sequence ID" value="NZ_RBAL01000011.1"/>
</dbReference>
<protein>
    <submittedName>
        <fullName evidence="1">Uncharacterized protein</fullName>
    </submittedName>
</protein>
<dbReference type="OrthoDB" id="2057603at2"/>
<dbReference type="EMBL" id="RBAL01000011">
    <property type="protein sequence ID" value="RKN40142.1"/>
    <property type="molecule type" value="Genomic_DNA"/>
</dbReference>
<evidence type="ECO:0000313" key="1">
    <source>
        <dbReference type="EMBL" id="RKN40142.1"/>
    </source>
</evidence>
<keyword evidence="2" id="KW-1185">Reference proteome</keyword>
<organism evidence="1 2">
    <name type="scientific">Streptomyces hoynatensis</name>
    <dbReference type="NCBI Taxonomy" id="1141874"/>
    <lineage>
        <taxon>Bacteria</taxon>
        <taxon>Bacillati</taxon>
        <taxon>Actinomycetota</taxon>
        <taxon>Actinomycetes</taxon>
        <taxon>Kitasatosporales</taxon>
        <taxon>Streptomycetaceae</taxon>
        <taxon>Streptomyces</taxon>
    </lineage>
</organism>
<reference evidence="1 2" key="1">
    <citation type="journal article" date="2014" name="Int. J. Syst. Evol. Microbiol.">
        <title>Streptomyces hoynatensis sp. nov., isolated from deep marine sediment.</title>
        <authorList>
            <person name="Veyisoglu A."/>
            <person name="Sahin N."/>
        </authorList>
    </citation>
    <scope>NUCLEOTIDE SEQUENCE [LARGE SCALE GENOMIC DNA]</scope>
    <source>
        <strain evidence="1 2">KCTC 29097</strain>
    </source>
</reference>
<dbReference type="Proteomes" id="UP000272474">
    <property type="component" value="Unassembled WGS sequence"/>
</dbReference>
<name>A0A3A9YVR0_9ACTN</name>
<comment type="caution">
    <text evidence="1">The sequence shown here is derived from an EMBL/GenBank/DDBJ whole genome shotgun (WGS) entry which is preliminary data.</text>
</comment>
<gene>
    <name evidence="1" type="ORF">D7294_19820</name>
</gene>
<sequence length="119" mass="12760">MRVRVDRSSVAMGDDALPHAETLDVPPGASLAEVVDGIVAGHFLATIAGGRATWVLVADRPLAVLAQQWDEPRYLVDAARPIGSFAAADGEVSLLFRYWKQRDPAHVFAELAAGRTPAR</sequence>
<evidence type="ECO:0000313" key="2">
    <source>
        <dbReference type="Proteomes" id="UP000272474"/>
    </source>
</evidence>